<evidence type="ECO:0000256" key="4">
    <source>
        <dbReference type="ARBA" id="ARBA00035202"/>
    </source>
</evidence>
<evidence type="ECO:0000256" key="2">
    <source>
        <dbReference type="ARBA" id="ARBA00022980"/>
    </source>
</evidence>
<keyword evidence="2 5" id="KW-0689">Ribosomal protein</keyword>
<keyword evidence="5" id="KW-0699">rRNA-binding</keyword>
<organism evidence="6 7">
    <name type="scientific">Hominiventricola filiformis</name>
    <dbReference type="NCBI Taxonomy" id="2885352"/>
    <lineage>
        <taxon>Bacteria</taxon>
        <taxon>Bacillati</taxon>
        <taxon>Bacillota</taxon>
        <taxon>Clostridia</taxon>
        <taxon>Lachnospirales</taxon>
        <taxon>Lachnospiraceae</taxon>
        <taxon>Hominiventricola</taxon>
    </lineage>
</organism>
<dbReference type="InterPro" id="IPR047865">
    <property type="entry name" value="Ribosomal_uL10_bac_type"/>
</dbReference>
<dbReference type="NCBIfam" id="NF000955">
    <property type="entry name" value="PRK00099.1-1"/>
    <property type="match status" value="1"/>
</dbReference>
<dbReference type="AlphaFoldDB" id="A0AAE3A872"/>
<dbReference type="GO" id="GO:0003735">
    <property type="term" value="F:structural constituent of ribosome"/>
    <property type="evidence" value="ECO:0007669"/>
    <property type="project" value="InterPro"/>
</dbReference>
<dbReference type="InterPro" id="IPR001790">
    <property type="entry name" value="Ribosomal_uL10"/>
</dbReference>
<keyword evidence="7" id="KW-1185">Reference proteome</keyword>
<evidence type="ECO:0000256" key="3">
    <source>
        <dbReference type="ARBA" id="ARBA00023274"/>
    </source>
</evidence>
<dbReference type="Gene3D" id="3.30.70.1730">
    <property type="match status" value="1"/>
</dbReference>
<dbReference type="GO" id="GO:0015934">
    <property type="term" value="C:large ribosomal subunit"/>
    <property type="evidence" value="ECO:0007669"/>
    <property type="project" value="InterPro"/>
</dbReference>
<accession>A0AAE3A872</accession>
<dbReference type="Gene3D" id="6.10.250.290">
    <property type="match status" value="1"/>
</dbReference>
<gene>
    <name evidence="5 6" type="primary">rplJ</name>
    <name evidence="6" type="ORF">LKD36_09285</name>
</gene>
<comment type="caution">
    <text evidence="6">The sequence shown here is derived from an EMBL/GenBank/DDBJ whole genome shotgun (WGS) entry which is preliminary data.</text>
</comment>
<reference evidence="6 7" key="1">
    <citation type="submission" date="2021-10" db="EMBL/GenBank/DDBJ databases">
        <title>Anaerobic single-cell dispensing facilitates the cultivation of human gut bacteria.</title>
        <authorList>
            <person name="Afrizal A."/>
        </authorList>
    </citation>
    <scope>NUCLEOTIDE SEQUENCE [LARGE SCALE GENOMIC DNA]</scope>
    <source>
        <strain evidence="6 7">CLA-AA-H276</strain>
    </source>
</reference>
<comment type="similarity">
    <text evidence="1 5">Belongs to the universal ribosomal protein uL10 family.</text>
</comment>
<dbReference type="GO" id="GO:0070180">
    <property type="term" value="F:large ribosomal subunit rRNA binding"/>
    <property type="evidence" value="ECO:0007669"/>
    <property type="project" value="UniProtKB-UniRule"/>
</dbReference>
<dbReference type="InterPro" id="IPR022973">
    <property type="entry name" value="Ribosomal_uL10_bac"/>
</dbReference>
<dbReference type="InterPro" id="IPR002363">
    <property type="entry name" value="Ribosomal_uL10_CS_bac"/>
</dbReference>
<dbReference type="GO" id="GO:0006412">
    <property type="term" value="P:translation"/>
    <property type="evidence" value="ECO:0007669"/>
    <property type="project" value="UniProtKB-UniRule"/>
</dbReference>
<comment type="subunit">
    <text evidence="5">Part of the ribosomal stalk of the 50S ribosomal subunit. The N-terminus interacts with L11 and the large rRNA to form the base of the stalk. The C-terminus forms an elongated spine to which L12 dimers bind in a sequential fashion forming a multimeric L10(L12)X complex.</text>
</comment>
<sequence length="162" mass="17512">MAKVELKKPVVDEISANLEGAAGVVLVDHCGLTVEQDTQLRKQMREEGIVYKVYKNTMLNFAIKGTEFEPLSQHLEGPSAIAISKTDATAPARIVANFAKKAEKLEIKAGVVEGNYYDAKGMTAIANVPSREVLLGKLLGSIQSPITNFARVINQIAESKEA</sequence>
<evidence type="ECO:0000256" key="5">
    <source>
        <dbReference type="HAMAP-Rule" id="MF_00362"/>
    </source>
</evidence>
<name>A0AAE3A872_9FIRM</name>
<dbReference type="CDD" id="cd05797">
    <property type="entry name" value="Ribosomal_L10"/>
    <property type="match status" value="1"/>
</dbReference>
<protein>
    <recommendedName>
        <fullName evidence="4 5">Large ribosomal subunit protein uL10</fullName>
    </recommendedName>
</protein>
<keyword evidence="3 5" id="KW-0687">Ribonucleoprotein</keyword>
<evidence type="ECO:0000313" key="7">
    <source>
        <dbReference type="Proteomes" id="UP001198220"/>
    </source>
</evidence>
<dbReference type="InterPro" id="IPR043141">
    <property type="entry name" value="Ribosomal_uL10-like_sf"/>
</dbReference>
<comment type="function">
    <text evidence="5">Forms part of the ribosomal stalk, playing a central role in the interaction of the ribosome with GTP-bound translation factors.</text>
</comment>
<proteinExistence type="inferred from homology"/>
<evidence type="ECO:0000313" key="6">
    <source>
        <dbReference type="EMBL" id="MCC2126374.1"/>
    </source>
</evidence>
<dbReference type="EMBL" id="JAJEPS010000008">
    <property type="protein sequence ID" value="MCC2126374.1"/>
    <property type="molecule type" value="Genomic_DNA"/>
</dbReference>
<keyword evidence="5" id="KW-0694">RNA-binding</keyword>
<dbReference type="PROSITE" id="PS01109">
    <property type="entry name" value="RIBOSOMAL_L10"/>
    <property type="match status" value="1"/>
</dbReference>
<dbReference type="PANTHER" id="PTHR11560">
    <property type="entry name" value="39S RIBOSOMAL PROTEIN L10, MITOCHONDRIAL"/>
    <property type="match status" value="1"/>
</dbReference>
<dbReference type="Proteomes" id="UP001198220">
    <property type="component" value="Unassembled WGS sequence"/>
</dbReference>
<dbReference type="HAMAP" id="MF_00362">
    <property type="entry name" value="Ribosomal_uL10"/>
    <property type="match status" value="1"/>
</dbReference>
<evidence type="ECO:0000256" key="1">
    <source>
        <dbReference type="ARBA" id="ARBA00008889"/>
    </source>
</evidence>
<dbReference type="RefSeq" id="WP_118770752.1">
    <property type="nucleotide sequence ID" value="NZ_JAJEPS010000008.1"/>
</dbReference>
<dbReference type="Pfam" id="PF00466">
    <property type="entry name" value="Ribosomal_L10"/>
    <property type="match status" value="1"/>
</dbReference>
<dbReference type="SUPFAM" id="SSF160369">
    <property type="entry name" value="Ribosomal protein L10-like"/>
    <property type="match status" value="1"/>
</dbReference>